<feature type="region of interest" description="Disordered" evidence="1">
    <location>
        <begin position="139"/>
        <end position="160"/>
    </location>
</feature>
<dbReference type="AlphaFoldDB" id="A0AAW2LUB0"/>
<organism evidence="2">
    <name type="scientific">Sesamum angustifolium</name>
    <dbReference type="NCBI Taxonomy" id="2727405"/>
    <lineage>
        <taxon>Eukaryota</taxon>
        <taxon>Viridiplantae</taxon>
        <taxon>Streptophyta</taxon>
        <taxon>Embryophyta</taxon>
        <taxon>Tracheophyta</taxon>
        <taxon>Spermatophyta</taxon>
        <taxon>Magnoliopsida</taxon>
        <taxon>eudicotyledons</taxon>
        <taxon>Gunneridae</taxon>
        <taxon>Pentapetalae</taxon>
        <taxon>asterids</taxon>
        <taxon>lamiids</taxon>
        <taxon>Lamiales</taxon>
        <taxon>Pedaliaceae</taxon>
        <taxon>Sesamum</taxon>
    </lineage>
</organism>
<dbReference type="PANTHER" id="PTHR38382:SF1">
    <property type="entry name" value="RNA-BINDING PROTEIN"/>
    <property type="match status" value="1"/>
</dbReference>
<sequence length="292" mass="32995">MTNFSKLLRDVRAAAHAEVSDLNFNFLAANLFEIWRRFATTKLNQTARKREGETRKVRKTEMNSKKCSLRPFGQRSIASTFLFRASNRSSDCEKNSVTKAPSQKGSHLSLSHFLNRSLHRSSVLPSSVQGKELHFSSALSGQDFNTGAEGESGKKQKGEAEVKLSIDGAFDMFKNVGKEKSQSHNSHVTNETEIFYEDELQQTRKRKNLSEGDDDKPPARKRLVVLGEDLKPTQSTRRKNFAHEEPRPLFNHYENGGGWWDDQMEGVDNEEVGCNDVWEGVGCTTLGGIEWH</sequence>
<gene>
    <name evidence="2" type="ORF">Sangu_1884400</name>
</gene>
<evidence type="ECO:0000313" key="2">
    <source>
        <dbReference type="EMBL" id="KAL0322651.1"/>
    </source>
</evidence>
<reference evidence="2" key="1">
    <citation type="submission" date="2020-06" db="EMBL/GenBank/DDBJ databases">
        <authorList>
            <person name="Li T."/>
            <person name="Hu X."/>
            <person name="Zhang T."/>
            <person name="Song X."/>
            <person name="Zhang H."/>
            <person name="Dai N."/>
            <person name="Sheng W."/>
            <person name="Hou X."/>
            <person name="Wei L."/>
        </authorList>
    </citation>
    <scope>NUCLEOTIDE SEQUENCE</scope>
    <source>
        <strain evidence="2">G01</strain>
        <tissue evidence="2">Leaf</tissue>
    </source>
</reference>
<dbReference type="EMBL" id="JACGWK010000012">
    <property type="protein sequence ID" value="KAL0322651.1"/>
    <property type="molecule type" value="Genomic_DNA"/>
</dbReference>
<feature type="compositionally biased region" description="Polar residues" evidence="1">
    <location>
        <begin position="183"/>
        <end position="192"/>
    </location>
</feature>
<feature type="region of interest" description="Disordered" evidence="1">
    <location>
        <begin position="178"/>
        <end position="200"/>
    </location>
</feature>
<proteinExistence type="predicted"/>
<reference evidence="2" key="2">
    <citation type="journal article" date="2024" name="Plant">
        <title>Genomic evolution and insights into agronomic trait innovations of Sesamum species.</title>
        <authorList>
            <person name="Miao H."/>
            <person name="Wang L."/>
            <person name="Qu L."/>
            <person name="Liu H."/>
            <person name="Sun Y."/>
            <person name="Le M."/>
            <person name="Wang Q."/>
            <person name="Wei S."/>
            <person name="Zheng Y."/>
            <person name="Lin W."/>
            <person name="Duan Y."/>
            <person name="Cao H."/>
            <person name="Xiong S."/>
            <person name="Wang X."/>
            <person name="Wei L."/>
            <person name="Li C."/>
            <person name="Ma Q."/>
            <person name="Ju M."/>
            <person name="Zhao R."/>
            <person name="Li G."/>
            <person name="Mu C."/>
            <person name="Tian Q."/>
            <person name="Mei H."/>
            <person name="Zhang T."/>
            <person name="Gao T."/>
            <person name="Zhang H."/>
        </authorList>
    </citation>
    <scope>NUCLEOTIDE SEQUENCE</scope>
    <source>
        <strain evidence="2">G01</strain>
    </source>
</reference>
<comment type="caution">
    <text evidence="2">The sequence shown here is derived from an EMBL/GenBank/DDBJ whole genome shotgun (WGS) entry which is preliminary data.</text>
</comment>
<protein>
    <submittedName>
        <fullName evidence="2">Uncharacterized protein</fullName>
    </submittedName>
</protein>
<feature type="compositionally biased region" description="Basic and acidic residues" evidence="1">
    <location>
        <begin position="151"/>
        <end position="160"/>
    </location>
</feature>
<name>A0AAW2LUB0_9LAMI</name>
<dbReference type="PANTHER" id="PTHR38382">
    <property type="entry name" value="RNA-BINDING PROTEIN"/>
    <property type="match status" value="1"/>
</dbReference>
<accession>A0AAW2LUB0</accession>
<evidence type="ECO:0000256" key="1">
    <source>
        <dbReference type="SAM" id="MobiDB-lite"/>
    </source>
</evidence>